<evidence type="ECO:0000256" key="3">
    <source>
        <dbReference type="ARBA" id="ARBA00005100"/>
    </source>
</evidence>
<dbReference type="EMBL" id="LYOS01000004">
    <property type="protein sequence ID" value="OFV67480.1"/>
    <property type="molecule type" value="Genomic_DNA"/>
</dbReference>
<dbReference type="AlphaFoldDB" id="A0A1F2P827"/>
<keyword evidence="11" id="KW-0333">Golgi apparatus</keyword>
<keyword evidence="14" id="KW-0456">Lyase</keyword>
<proteinExistence type="inferred from homology"/>
<dbReference type="CDD" id="cd05230">
    <property type="entry name" value="UGD_SDR_e"/>
    <property type="match status" value="1"/>
</dbReference>
<name>A0A1F2P827_9EURY</name>
<evidence type="ECO:0000256" key="4">
    <source>
        <dbReference type="ARBA" id="ARBA00007505"/>
    </source>
</evidence>
<sequence length="309" mass="35023">MMVIVAGGAGFIGSHLCEYLLERGYEVICLDNFITGREKNIRGLLDDENFKFIEMDITEPLPEIDADWIFNLASPASPPDYMAHPITTMRTGSFGTYNLLELARKRDASILFASTSEVYGDPQVHPQREDYWGNVNPVGPRSVYDEAKRFSEALTMAYKRYYGLDTRIARIFNTYGPRMRENDGRAIPNFIAQALRGEPLTVYGDGSQTRSFCHISDMIRGLYLLMESRYSEPVNIGNPNELSILELAKLIIDLTGSDSRIEFEPLPVDDPKVRMPEITRIKEAVGWEPSVGLRDGLKDTIEYFRRVIG</sequence>
<evidence type="ECO:0000256" key="8">
    <source>
        <dbReference type="ARBA" id="ARBA00022968"/>
    </source>
</evidence>
<evidence type="ECO:0000313" key="16">
    <source>
        <dbReference type="EMBL" id="OFV67480.1"/>
    </source>
</evidence>
<comment type="pathway">
    <text evidence="3">Nucleotide-sugar biosynthesis; UDP-alpha-D-xylose biosynthesis; UDP-alpha-D-xylose from UDP-alpha-D-glucuronate: step 1/1.</text>
</comment>
<dbReference type="GO" id="GO:0070403">
    <property type="term" value="F:NAD+ binding"/>
    <property type="evidence" value="ECO:0007669"/>
    <property type="project" value="InterPro"/>
</dbReference>
<evidence type="ECO:0000256" key="12">
    <source>
        <dbReference type="ARBA" id="ARBA00023136"/>
    </source>
</evidence>
<evidence type="ECO:0000256" key="5">
    <source>
        <dbReference type="ARBA" id="ARBA00012290"/>
    </source>
</evidence>
<dbReference type="Proteomes" id="UP000186940">
    <property type="component" value="Unassembled WGS sequence"/>
</dbReference>
<keyword evidence="6" id="KW-0812">Transmembrane</keyword>
<keyword evidence="10" id="KW-0520">NAD</keyword>
<dbReference type="FunFam" id="3.40.50.720:FF:000065">
    <property type="entry name" value="UDP-glucuronic acid decarboxylase 1"/>
    <property type="match status" value="1"/>
</dbReference>
<keyword evidence="13" id="KW-0325">Glycoprotein</keyword>
<evidence type="ECO:0000256" key="14">
    <source>
        <dbReference type="ARBA" id="ARBA00023239"/>
    </source>
</evidence>
<keyword evidence="17" id="KW-1185">Reference proteome</keyword>
<evidence type="ECO:0000256" key="1">
    <source>
        <dbReference type="ARBA" id="ARBA00001911"/>
    </source>
</evidence>
<comment type="similarity">
    <text evidence="4">Belongs to the NAD(P)-dependent epimerase/dehydratase family. UDP-glucuronic acid decarboxylase subfamily.</text>
</comment>
<evidence type="ECO:0000256" key="11">
    <source>
        <dbReference type="ARBA" id="ARBA00023034"/>
    </source>
</evidence>
<dbReference type="PATRIC" id="fig|1838285.3.peg.1420"/>
<dbReference type="InterPro" id="IPR016040">
    <property type="entry name" value="NAD(P)-bd_dom"/>
</dbReference>
<dbReference type="GO" id="GO:0048040">
    <property type="term" value="F:UDP-glucuronate decarboxylase activity"/>
    <property type="evidence" value="ECO:0007669"/>
    <property type="project" value="UniProtKB-EC"/>
</dbReference>
<dbReference type="UniPathway" id="UPA00796">
    <property type="reaction ID" value="UER00771"/>
</dbReference>
<evidence type="ECO:0000313" key="17">
    <source>
        <dbReference type="Proteomes" id="UP000186940"/>
    </source>
</evidence>
<organism evidence="16 17">
    <name type="scientific">Candidatus Syntropharchaeum caldarium</name>
    <dbReference type="NCBI Taxonomy" id="1838285"/>
    <lineage>
        <taxon>Archaea</taxon>
        <taxon>Methanobacteriati</taxon>
        <taxon>Methanobacteriota</taxon>
        <taxon>Stenosarchaea group</taxon>
        <taxon>Methanomicrobia</taxon>
        <taxon>Methanosarcinales</taxon>
        <taxon>ANME-2 cluster</taxon>
        <taxon>Candidatus Syntropharchaeum</taxon>
    </lineage>
</organism>
<comment type="caution">
    <text evidence="16">The sequence shown here is derived from an EMBL/GenBank/DDBJ whole genome shotgun (WGS) entry which is preliminary data.</text>
</comment>
<dbReference type="GO" id="GO:0033320">
    <property type="term" value="P:UDP-D-xylose biosynthetic process"/>
    <property type="evidence" value="ECO:0007669"/>
    <property type="project" value="UniProtKB-UniPathway"/>
</dbReference>
<keyword evidence="8" id="KW-0735">Signal-anchor</keyword>
<keyword evidence="12" id="KW-0472">Membrane</keyword>
<dbReference type="InterPro" id="IPR036291">
    <property type="entry name" value="NAD(P)-bd_dom_sf"/>
</dbReference>
<dbReference type="Pfam" id="PF16363">
    <property type="entry name" value="GDP_Man_Dehyd"/>
    <property type="match status" value="1"/>
</dbReference>
<feature type="domain" description="NAD(P)-binding" evidence="15">
    <location>
        <begin position="5"/>
        <end position="300"/>
    </location>
</feature>
<gene>
    <name evidence="16" type="ORF">SCAL_001398</name>
</gene>
<dbReference type="PANTHER" id="PTHR43078">
    <property type="entry name" value="UDP-GLUCURONIC ACID DECARBOXYLASE-RELATED"/>
    <property type="match status" value="1"/>
</dbReference>
<comment type="cofactor">
    <cofactor evidence="1">
        <name>NAD(+)</name>
        <dbReference type="ChEBI" id="CHEBI:57540"/>
    </cofactor>
</comment>
<dbReference type="GO" id="GO:0042732">
    <property type="term" value="P:D-xylose metabolic process"/>
    <property type="evidence" value="ECO:0007669"/>
    <property type="project" value="InterPro"/>
</dbReference>
<reference evidence="16" key="1">
    <citation type="submission" date="2016-05" db="EMBL/GenBank/DDBJ databases">
        <title>Microbial consortia oxidize butane by reversing methanogenesis.</title>
        <authorList>
            <person name="Laso-Perez R."/>
            <person name="Richter M."/>
            <person name="Wegener G."/>
            <person name="Musat F."/>
        </authorList>
    </citation>
    <scope>NUCLEOTIDE SEQUENCE [LARGE SCALE GENOMIC DNA]</scope>
    <source>
        <strain evidence="16">BOX2</strain>
    </source>
</reference>
<evidence type="ECO:0000256" key="2">
    <source>
        <dbReference type="ARBA" id="ARBA00004447"/>
    </source>
</evidence>
<dbReference type="EC" id="4.1.1.35" evidence="5"/>
<evidence type="ECO:0000256" key="10">
    <source>
        <dbReference type="ARBA" id="ARBA00023027"/>
    </source>
</evidence>
<evidence type="ECO:0000256" key="9">
    <source>
        <dbReference type="ARBA" id="ARBA00022989"/>
    </source>
</evidence>
<evidence type="ECO:0000259" key="15">
    <source>
        <dbReference type="Pfam" id="PF16363"/>
    </source>
</evidence>
<evidence type="ECO:0000256" key="6">
    <source>
        <dbReference type="ARBA" id="ARBA00022692"/>
    </source>
</evidence>
<dbReference type="PANTHER" id="PTHR43078:SF6">
    <property type="entry name" value="UDP-GLUCURONIC ACID DECARBOXYLASE 1"/>
    <property type="match status" value="1"/>
</dbReference>
<dbReference type="Gene3D" id="3.40.50.720">
    <property type="entry name" value="NAD(P)-binding Rossmann-like Domain"/>
    <property type="match status" value="1"/>
</dbReference>
<dbReference type="STRING" id="1838285.SCAL_001398"/>
<dbReference type="InterPro" id="IPR044516">
    <property type="entry name" value="UXS-like"/>
</dbReference>
<protein>
    <recommendedName>
        <fullName evidence="5">UDP-glucuronate decarboxylase</fullName>
        <ecNumber evidence="5">4.1.1.35</ecNumber>
    </recommendedName>
</protein>
<dbReference type="GO" id="GO:0005737">
    <property type="term" value="C:cytoplasm"/>
    <property type="evidence" value="ECO:0007669"/>
    <property type="project" value="TreeGrafter"/>
</dbReference>
<accession>A0A1F2P827</accession>
<comment type="subcellular location">
    <subcellularLocation>
        <location evidence="2">Golgi apparatus</location>
        <location evidence="2">Golgi stack membrane</location>
        <topology evidence="2">Single-pass type II membrane protein</topology>
    </subcellularLocation>
</comment>
<evidence type="ECO:0000256" key="13">
    <source>
        <dbReference type="ARBA" id="ARBA00023180"/>
    </source>
</evidence>
<dbReference type="SUPFAM" id="SSF51735">
    <property type="entry name" value="NAD(P)-binding Rossmann-fold domains"/>
    <property type="match status" value="1"/>
</dbReference>
<evidence type="ECO:0000256" key="7">
    <source>
        <dbReference type="ARBA" id="ARBA00022793"/>
    </source>
</evidence>
<keyword evidence="7" id="KW-0210">Decarboxylase</keyword>
<keyword evidence="9" id="KW-1133">Transmembrane helix</keyword>